<dbReference type="EMBL" id="MHUZ01000001">
    <property type="protein sequence ID" value="OHA86412.1"/>
    <property type="molecule type" value="Genomic_DNA"/>
</dbReference>
<proteinExistence type="predicted"/>
<sequence>MTEGAESSVFTHRIYHTLVGLKTEDSMGAVITFLTTDGIPFDLRIATVHRRDDQHYLIAGEVFDRGRPYGAGGQKLYGAIALSTLPHMYGKSEQARIGVVLVYVGASDEWWVERGDVTRVFRELSSWEFKIKRPAFNRLLNIVGSDEVEQKVVSILSGNPA</sequence>
<organism evidence="1 2">
    <name type="scientific">Candidatus Yonathbacteria bacterium RIFOXYD1_FULL_52_36</name>
    <dbReference type="NCBI Taxonomy" id="1802730"/>
    <lineage>
        <taxon>Bacteria</taxon>
        <taxon>Candidatus Yonathiibacteriota</taxon>
    </lineage>
</organism>
<comment type="caution">
    <text evidence="1">The sequence shown here is derived from an EMBL/GenBank/DDBJ whole genome shotgun (WGS) entry which is preliminary data.</text>
</comment>
<accession>A0A1G2SNM0</accession>
<protein>
    <submittedName>
        <fullName evidence="1">Uncharacterized protein</fullName>
    </submittedName>
</protein>
<reference evidence="1 2" key="1">
    <citation type="journal article" date="2016" name="Nat. Commun.">
        <title>Thousands of microbial genomes shed light on interconnected biogeochemical processes in an aquifer system.</title>
        <authorList>
            <person name="Anantharaman K."/>
            <person name="Brown C.T."/>
            <person name="Hug L.A."/>
            <person name="Sharon I."/>
            <person name="Castelle C.J."/>
            <person name="Probst A.J."/>
            <person name="Thomas B.C."/>
            <person name="Singh A."/>
            <person name="Wilkins M.J."/>
            <person name="Karaoz U."/>
            <person name="Brodie E.L."/>
            <person name="Williams K.H."/>
            <person name="Hubbard S.S."/>
            <person name="Banfield J.F."/>
        </authorList>
    </citation>
    <scope>NUCLEOTIDE SEQUENCE [LARGE SCALE GENOMIC DNA]</scope>
</reference>
<gene>
    <name evidence="1" type="ORF">A2591_03100</name>
</gene>
<name>A0A1G2SNM0_9BACT</name>
<evidence type="ECO:0000313" key="1">
    <source>
        <dbReference type="EMBL" id="OHA86412.1"/>
    </source>
</evidence>
<dbReference type="AlphaFoldDB" id="A0A1G2SNM0"/>
<evidence type="ECO:0000313" key="2">
    <source>
        <dbReference type="Proteomes" id="UP000178168"/>
    </source>
</evidence>
<dbReference type="Proteomes" id="UP000178168">
    <property type="component" value="Unassembled WGS sequence"/>
</dbReference>